<dbReference type="EC" id="2.3.1.-" evidence="10"/>
<dbReference type="Pfam" id="PF01151">
    <property type="entry name" value="ELO"/>
    <property type="match status" value="1"/>
</dbReference>
<feature type="transmembrane region" description="Helical" evidence="10">
    <location>
        <begin position="124"/>
        <end position="146"/>
    </location>
</feature>
<dbReference type="PANTHER" id="PTHR11157">
    <property type="entry name" value="FATTY ACID ACYL TRANSFERASE-RELATED"/>
    <property type="match status" value="1"/>
</dbReference>
<feature type="transmembrane region" description="Helical" evidence="10">
    <location>
        <begin position="327"/>
        <end position="349"/>
    </location>
</feature>
<keyword evidence="7 10" id="KW-0443">Lipid metabolism</keyword>
<dbReference type="GO" id="GO:0034626">
    <property type="term" value="P:fatty acid elongation, polyunsaturated fatty acid"/>
    <property type="evidence" value="ECO:0007669"/>
    <property type="project" value="TreeGrafter"/>
</dbReference>
<dbReference type="RefSeq" id="XP_038776612.1">
    <property type="nucleotide sequence ID" value="XM_038920684.1"/>
</dbReference>
<evidence type="ECO:0000256" key="1">
    <source>
        <dbReference type="ARBA" id="ARBA00004141"/>
    </source>
</evidence>
<keyword evidence="9 10" id="KW-0275">Fatty acid biosynthesis</keyword>
<gene>
    <name evidence="11" type="ORF">FOA43_000351</name>
</gene>
<organism evidence="11 12">
    <name type="scientific">Eeniella nana</name>
    <name type="common">Yeast</name>
    <name type="synonym">Brettanomyces nanus</name>
    <dbReference type="NCBI Taxonomy" id="13502"/>
    <lineage>
        <taxon>Eukaryota</taxon>
        <taxon>Fungi</taxon>
        <taxon>Dikarya</taxon>
        <taxon>Ascomycota</taxon>
        <taxon>Saccharomycotina</taxon>
        <taxon>Pichiomycetes</taxon>
        <taxon>Pichiales</taxon>
        <taxon>Pichiaceae</taxon>
        <taxon>Brettanomyces</taxon>
    </lineage>
</organism>
<comment type="catalytic activity">
    <reaction evidence="10">
        <text>an acyl-CoA + malonyl-CoA + H(+) = a 3-oxoacyl-CoA + CO2 + CoA</text>
        <dbReference type="Rhea" id="RHEA:50252"/>
        <dbReference type="ChEBI" id="CHEBI:15378"/>
        <dbReference type="ChEBI" id="CHEBI:16526"/>
        <dbReference type="ChEBI" id="CHEBI:57287"/>
        <dbReference type="ChEBI" id="CHEBI:57384"/>
        <dbReference type="ChEBI" id="CHEBI:58342"/>
        <dbReference type="ChEBI" id="CHEBI:90726"/>
    </reaction>
    <physiologicalReaction direction="left-to-right" evidence="10">
        <dbReference type="Rhea" id="RHEA:50253"/>
    </physiologicalReaction>
</comment>
<dbReference type="GO" id="GO:0042761">
    <property type="term" value="P:very long-chain fatty acid biosynthetic process"/>
    <property type="evidence" value="ECO:0007669"/>
    <property type="project" value="TreeGrafter"/>
</dbReference>
<dbReference type="Proteomes" id="UP000662931">
    <property type="component" value="Chromosome 1"/>
</dbReference>
<comment type="similarity">
    <text evidence="10">Belongs to the ELO family.</text>
</comment>
<dbReference type="GO" id="GO:0009922">
    <property type="term" value="F:fatty acid elongase activity"/>
    <property type="evidence" value="ECO:0007669"/>
    <property type="project" value="InterPro"/>
</dbReference>
<sequence length="365" mass="42047">MQLSPSPKFNAPHFQGSSASNLISFGALPDSGIFSLPDFDLPFPDYPFNHKNDFLVNRFYPFSLKLTTPLLFSLAYFSSVHFLNHVVFRRQVDAYTRRHPKAKTLPRKLVSAPYWFSKTRLFKALVILHNIVLCIYSLTTFFGLVYTMRMNAREILPALFGNYFASSELRPTHMFWQSVCNIDNGIWQTHGSSIRGLSFWAYLFYLSKFYEIIDTMIILLKGRQASLLQSYHHAGAILCMWAGVRFSSPPIWIFVVFNSFIHSIMYFYFTLSCFKIKVSLRFKQCLTTLQIIQFVLGGCLAVLHMFVRYKDIITGTTQSCINTGEDALAIFMNVAYLTPLTMLFAAFYIDSYKKRGLTTKAKKIN</sequence>
<accession>A0A875RT11</accession>
<evidence type="ECO:0000256" key="8">
    <source>
        <dbReference type="ARBA" id="ARBA00023136"/>
    </source>
</evidence>
<evidence type="ECO:0000313" key="12">
    <source>
        <dbReference type="Proteomes" id="UP000662931"/>
    </source>
</evidence>
<evidence type="ECO:0000256" key="3">
    <source>
        <dbReference type="ARBA" id="ARBA00022679"/>
    </source>
</evidence>
<dbReference type="EMBL" id="CP064812">
    <property type="protein sequence ID" value="QPG73047.1"/>
    <property type="molecule type" value="Genomic_DNA"/>
</dbReference>
<protein>
    <recommendedName>
        <fullName evidence="10">Elongation of fatty acids protein</fullName>
        <ecNumber evidence="10">2.3.1.-</ecNumber>
    </recommendedName>
</protein>
<dbReference type="GO" id="GO:0005789">
    <property type="term" value="C:endoplasmic reticulum membrane"/>
    <property type="evidence" value="ECO:0007669"/>
    <property type="project" value="TreeGrafter"/>
</dbReference>
<keyword evidence="6 10" id="KW-1133">Transmembrane helix</keyword>
<feature type="transmembrane region" description="Helical" evidence="10">
    <location>
        <begin position="250"/>
        <end position="274"/>
    </location>
</feature>
<proteinExistence type="inferred from homology"/>
<name>A0A875RT11_EENNA</name>
<dbReference type="PANTHER" id="PTHR11157:SF169">
    <property type="entry name" value="ELONGATION OF FATTY ACIDS PROTEIN"/>
    <property type="match status" value="1"/>
</dbReference>
<feature type="transmembrane region" description="Helical" evidence="10">
    <location>
        <begin position="286"/>
        <end position="307"/>
    </location>
</feature>
<keyword evidence="4 10" id="KW-0812">Transmembrane</keyword>
<dbReference type="KEGG" id="bnn:FOA43_000351"/>
<evidence type="ECO:0000256" key="10">
    <source>
        <dbReference type="RuleBase" id="RU361115"/>
    </source>
</evidence>
<keyword evidence="3 10" id="KW-0808">Transferase</keyword>
<evidence type="ECO:0000256" key="2">
    <source>
        <dbReference type="ARBA" id="ARBA00022516"/>
    </source>
</evidence>
<keyword evidence="12" id="KW-1185">Reference proteome</keyword>
<dbReference type="GO" id="GO:0019367">
    <property type="term" value="P:fatty acid elongation, saturated fatty acid"/>
    <property type="evidence" value="ECO:0007669"/>
    <property type="project" value="TreeGrafter"/>
</dbReference>
<dbReference type="OrthoDB" id="10259681at2759"/>
<comment type="subcellular location">
    <subcellularLocation>
        <location evidence="1">Membrane</location>
        <topology evidence="1">Multi-pass membrane protein</topology>
    </subcellularLocation>
</comment>
<evidence type="ECO:0000256" key="4">
    <source>
        <dbReference type="ARBA" id="ARBA00022692"/>
    </source>
</evidence>
<dbReference type="GO" id="GO:0034625">
    <property type="term" value="P:fatty acid elongation, monounsaturated fatty acid"/>
    <property type="evidence" value="ECO:0007669"/>
    <property type="project" value="TreeGrafter"/>
</dbReference>
<evidence type="ECO:0000256" key="5">
    <source>
        <dbReference type="ARBA" id="ARBA00022832"/>
    </source>
</evidence>
<evidence type="ECO:0000256" key="7">
    <source>
        <dbReference type="ARBA" id="ARBA00023098"/>
    </source>
</evidence>
<evidence type="ECO:0000256" key="9">
    <source>
        <dbReference type="ARBA" id="ARBA00023160"/>
    </source>
</evidence>
<feature type="transmembrane region" description="Helical" evidence="10">
    <location>
        <begin position="70"/>
        <end position="88"/>
    </location>
</feature>
<reference evidence="11" key="1">
    <citation type="submission" date="2020-10" db="EMBL/GenBank/DDBJ databases">
        <authorList>
            <person name="Roach M.J.R."/>
        </authorList>
    </citation>
    <scope>NUCLEOTIDE SEQUENCE</scope>
    <source>
        <strain evidence="11">CBS 1945</strain>
    </source>
</reference>
<dbReference type="InterPro" id="IPR002076">
    <property type="entry name" value="ELO_fam"/>
</dbReference>
<keyword evidence="2 10" id="KW-0444">Lipid biosynthesis</keyword>
<evidence type="ECO:0000256" key="6">
    <source>
        <dbReference type="ARBA" id="ARBA00022989"/>
    </source>
</evidence>
<dbReference type="GO" id="GO:0030148">
    <property type="term" value="P:sphingolipid biosynthetic process"/>
    <property type="evidence" value="ECO:0007669"/>
    <property type="project" value="TreeGrafter"/>
</dbReference>
<keyword evidence="8 10" id="KW-0472">Membrane</keyword>
<dbReference type="AlphaFoldDB" id="A0A875RT11"/>
<evidence type="ECO:0000313" key="11">
    <source>
        <dbReference type="EMBL" id="QPG73047.1"/>
    </source>
</evidence>
<dbReference type="GeneID" id="62193752"/>
<keyword evidence="5 10" id="KW-0276">Fatty acid metabolism</keyword>